<dbReference type="RefSeq" id="WP_123927091.1">
    <property type="nucleotide sequence ID" value="NZ_RKRE01000001.1"/>
</dbReference>
<name>A0A3N5AXA8_9THEO</name>
<gene>
    <name evidence="1" type="ORF">EDD75_0339</name>
</gene>
<organism evidence="1 2">
    <name type="scientific">Thermodesulfitimonas autotrophica</name>
    <dbReference type="NCBI Taxonomy" id="1894989"/>
    <lineage>
        <taxon>Bacteria</taxon>
        <taxon>Bacillati</taxon>
        <taxon>Bacillota</taxon>
        <taxon>Clostridia</taxon>
        <taxon>Thermoanaerobacterales</taxon>
        <taxon>Thermoanaerobacteraceae</taxon>
        <taxon>Thermodesulfitimonas</taxon>
    </lineage>
</organism>
<sequence>MHKATDQFFRNIKPGDSVIVAWPDARLDPWEGYGRRGKVIQVTPDFAVVRSPAGFCFCVGKHHVATGAKIGLNGGASQCNGSQSGSLPAAKTR</sequence>
<evidence type="ECO:0000313" key="2">
    <source>
        <dbReference type="Proteomes" id="UP000282654"/>
    </source>
</evidence>
<keyword evidence="2" id="KW-1185">Reference proteome</keyword>
<dbReference type="AlphaFoldDB" id="A0A3N5AXA8"/>
<dbReference type="EMBL" id="RKRE01000001">
    <property type="protein sequence ID" value="RPF49523.1"/>
    <property type="molecule type" value="Genomic_DNA"/>
</dbReference>
<dbReference type="Proteomes" id="UP000282654">
    <property type="component" value="Unassembled WGS sequence"/>
</dbReference>
<reference evidence="1 2" key="1">
    <citation type="submission" date="2018-11" db="EMBL/GenBank/DDBJ databases">
        <title>Genomic Encyclopedia of Type Strains, Phase IV (KMG-IV): sequencing the most valuable type-strain genomes for metagenomic binning, comparative biology and taxonomic classification.</title>
        <authorList>
            <person name="Goeker M."/>
        </authorList>
    </citation>
    <scope>NUCLEOTIDE SEQUENCE [LARGE SCALE GENOMIC DNA]</scope>
    <source>
        <strain evidence="1 2">DSM 102936</strain>
    </source>
</reference>
<comment type="caution">
    <text evidence="1">The sequence shown here is derived from an EMBL/GenBank/DDBJ whole genome shotgun (WGS) entry which is preliminary data.</text>
</comment>
<evidence type="ECO:0000313" key="1">
    <source>
        <dbReference type="EMBL" id="RPF49523.1"/>
    </source>
</evidence>
<protein>
    <submittedName>
        <fullName evidence="1">Uncharacterized protein</fullName>
    </submittedName>
</protein>
<accession>A0A3N5AXA8</accession>
<proteinExistence type="predicted"/>
<dbReference type="OrthoDB" id="1729197at2"/>